<reference evidence="5 6" key="1">
    <citation type="submission" date="2024-04" db="EMBL/GenBank/DDBJ databases">
        <title>Symmetric and asymmetric DNA N6-adenine methylation regulates different biological responses in Mucorales.</title>
        <authorList>
            <consortium name="Lawrence Berkeley National Laboratory"/>
            <person name="Lax C."/>
            <person name="Mondo S.J."/>
            <person name="Osorio-Concepcion M."/>
            <person name="Muszewska A."/>
            <person name="Corrochano-Luque M."/>
            <person name="Gutierrez G."/>
            <person name="Riley R."/>
            <person name="Lipzen A."/>
            <person name="Guo J."/>
            <person name="Hundley H."/>
            <person name="Amirebrahimi M."/>
            <person name="Ng V."/>
            <person name="Lorenzo-Gutierrez D."/>
            <person name="Binder U."/>
            <person name="Yang J."/>
            <person name="Song Y."/>
            <person name="Canovas D."/>
            <person name="Navarro E."/>
            <person name="Freitag M."/>
            <person name="Gabaldon T."/>
            <person name="Grigoriev I.V."/>
            <person name="Corrochano L.M."/>
            <person name="Nicolas F.E."/>
            <person name="Garre V."/>
        </authorList>
    </citation>
    <scope>NUCLEOTIDE SEQUENCE [LARGE SCALE GENOMIC DNA]</scope>
    <source>
        <strain evidence="5 6">L51</strain>
    </source>
</reference>
<dbReference type="InterPro" id="IPR000467">
    <property type="entry name" value="G_patch_dom"/>
</dbReference>
<evidence type="ECO:0000259" key="3">
    <source>
        <dbReference type="PROSITE" id="PS50102"/>
    </source>
</evidence>
<feature type="region of interest" description="Disordered" evidence="2">
    <location>
        <begin position="314"/>
        <end position="340"/>
    </location>
</feature>
<dbReference type="PANTHER" id="PTHR13288">
    <property type="entry name" value="SPLICING FACTOR 45 SPF45"/>
    <property type="match status" value="1"/>
</dbReference>
<dbReference type="PROSITE" id="PS50174">
    <property type="entry name" value="G_PATCH"/>
    <property type="match status" value="1"/>
</dbReference>
<evidence type="ECO:0008006" key="7">
    <source>
        <dbReference type="Google" id="ProtNLM"/>
    </source>
</evidence>
<dbReference type="SUPFAM" id="SSF54928">
    <property type="entry name" value="RNA-binding domain, RBD"/>
    <property type="match status" value="1"/>
</dbReference>
<protein>
    <recommendedName>
        <fullName evidence="7">G-patch domain-containing protein</fullName>
    </recommendedName>
</protein>
<dbReference type="SMART" id="SM00443">
    <property type="entry name" value="G_patch"/>
    <property type="match status" value="1"/>
</dbReference>
<dbReference type="Pfam" id="PF00076">
    <property type="entry name" value="RRM_1"/>
    <property type="match status" value="1"/>
</dbReference>
<evidence type="ECO:0000313" key="6">
    <source>
        <dbReference type="Proteomes" id="UP001448207"/>
    </source>
</evidence>
<feature type="region of interest" description="Disordered" evidence="2">
    <location>
        <begin position="376"/>
        <end position="395"/>
    </location>
</feature>
<organism evidence="5 6">
    <name type="scientific">Phycomyces blakesleeanus</name>
    <dbReference type="NCBI Taxonomy" id="4837"/>
    <lineage>
        <taxon>Eukaryota</taxon>
        <taxon>Fungi</taxon>
        <taxon>Fungi incertae sedis</taxon>
        <taxon>Mucoromycota</taxon>
        <taxon>Mucoromycotina</taxon>
        <taxon>Mucoromycetes</taxon>
        <taxon>Mucorales</taxon>
        <taxon>Phycomycetaceae</taxon>
        <taxon>Phycomyces</taxon>
    </lineage>
</organism>
<dbReference type="CDD" id="cd12647">
    <property type="entry name" value="RRM_UHM_SPF45"/>
    <property type="match status" value="1"/>
</dbReference>
<feature type="compositionally biased region" description="Low complexity" evidence="2">
    <location>
        <begin position="127"/>
        <end position="145"/>
    </location>
</feature>
<feature type="compositionally biased region" description="Basic residues" evidence="2">
    <location>
        <begin position="250"/>
        <end position="262"/>
    </location>
</feature>
<gene>
    <name evidence="5" type="ORF">J3Q64DRAFT_1880449</name>
</gene>
<feature type="compositionally biased region" description="Low complexity" evidence="2">
    <location>
        <begin position="237"/>
        <end position="249"/>
    </location>
</feature>
<sequence>MSFSLFGSLSQSTSENDEVRPADGSSTQPPPPPPPKAPRTGLYASLSGLGTPPPVNDPSPLTPNPTPAIAASKPAGWSSFGHFRPVIRKPTIQAKPRLVKPVIPSGARIVSTTVVQKDPRPPVESEPTQTAKPTLTAPATAPTLTMSSLPYLTSTEDVNGFRTVQPQKKKAKHFGKNNTQNQQPIVFDMSEDYDPNRPNDYEHYKEERKQHVEKMKRQKKEMLEKRKHDSRSRSRSSSRSSQDSYSSSRSRSRSLSRSRSRSRSPPSRRSPSPVAAVEQAPLSPAATMASLIDGNIRMDLNESADDAYMRRARLSQRPPTQADEEPVSGPSGPGLGSGEDMARKMLAKYGWQEGQGLGRSEDGIREALRVQATGRGGGMIINSQPEPKTQTPLHKRQSQVILLTNMVGPGEVDDMLQEETADECAKYGKVERCLIFEVPNGQIADDQAVRIFIKFVQVEAAQRAINDLDGRYFGGRVVSARFYENDRFDRLDLAPTSEEYARNQ</sequence>
<feature type="compositionally biased region" description="Polar residues" evidence="2">
    <location>
        <begin position="1"/>
        <end position="14"/>
    </location>
</feature>
<dbReference type="InterPro" id="IPR012677">
    <property type="entry name" value="Nucleotide-bd_a/b_plait_sf"/>
</dbReference>
<dbReference type="InterPro" id="IPR035979">
    <property type="entry name" value="RBD_domain_sf"/>
</dbReference>
<dbReference type="InterPro" id="IPR003954">
    <property type="entry name" value="RRM_euk-type"/>
</dbReference>
<keyword evidence="1" id="KW-0694">RNA-binding</keyword>
<dbReference type="Pfam" id="PF01585">
    <property type="entry name" value="G-patch"/>
    <property type="match status" value="1"/>
</dbReference>
<evidence type="ECO:0000259" key="4">
    <source>
        <dbReference type="PROSITE" id="PS50174"/>
    </source>
</evidence>
<comment type="caution">
    <text evidence="5">The sequence shown here is derived from an EMBL/GenBank/DDBJ whole genome shotgun (WGS) entry which is preliminary data.</text>
</comment>
<accession>A0ABR3AK96</accession>
<name>A0ABR3AK96_PHYBL</name>
<feature type="compositionally biased region" description="Basic and acidic residues" evidence="2">
    <location>
        <begin position="194"/>
        <end position="227"/>
    </location>
</feature>
<dbReference type="Proteomes" id="UP001448207">
    <property type="component" value="Unassembled WGS sequence"/>
</dbReference>
<evidence type="ECO:0000256" key="2">
    <source>
        <dbReference type="SAM" id="MobiDB-lite"/>
    </source>
</evidence>
<feature type="compositionally biased region" description="Pro residues" evidence="2">
    <location>
        <begin position="51"/>
        <end position="66"/>
    </location>
</feature>
<dbReference type="SMART" id="SM00361">
    <property type="entry name" value="RRM_1"/>
    <property type="match status" value="1"/>
</dbReference>
<evidence type="ECO:0000256" key="1">
    <source>
        <dbReference type="PROSITE-ProRule" id="PRU00176"/>
    </source>
</evidence>
<evidence type="ECO:0000313" key="5">
    <source>
        <dbReference type="EMBL" id="KAL0074664.1"/>
    </source>
</evidence>
<dbReference type="PANTHER" id="PTHR13288:SF8">
    <property type="entry name" value="SPLICING FACTOR 45"/>
    <property type="match status" value="1"/>
</dbReference>
<keyword evidence="6" id="KW-1185">Reference proteome</keyword>
<dbReference type="InterPro" id="IPR040052">
    <property type="entry name" value="RBM17"/>
</dbReference>
<feature type="compositionally biased region" description="Pro residues" evidence="2">
    <location>
        <begin position="28"/>
        <end position="37"/>
    </location>
</feature>
<feature type="compositionally biased region" description="Low complexity" evidence="2">
    <location>
        <begin position="263"/>
        <end position="273"/>
    </location>
</feature>
<feature type="region of interest" description="Disordered" evidence="2">
    <location>
        <begin position="1"/>
        <end position="82"/>
    </location>
</feature>
<feature type="domain" description="G-patch" evidence="4">
    <location>
        <begin position="338"/>
        <end position="384"/>
    </location>
</feature>
<feature type="region of interest" description="Disordered" evidence="2">
    <location>
        <begin position="163"/>
        <end position="281"/>
    </location>
</feature>
<feature type="region of interest" description="Disordered" evidence="2">
    <location>
        <begin position="111"/>
        <end position="148"/>
    </location>
</feature>
<proteinExistence type="predicted"/>
<dbReference type="InterPro" id="IPR000504">
    <property type="entry name" value="RRM_dom"/>
</dbReference>
<dbReference type="Gene3D" id="3.30.70.330">
    <property type="match status" value="1"/>
</dbReference>
<dbReference type="PROSITE" id="PS50102">
    <property type="entry name" value="RRM"/>
    <property type="match status" value="1"/>
</dbReference>
<dbReference type="InterPro" id="IPR034653">
    <property type="entry name" value="SPF45_RRM"/>
</dbReference>
<feature type="compositionally biased region" description="Polar residues" evidence="2">
    <location>
        <begin position="381"/>
        <end position="395"/>
    </location>
</feature>
<dbReference type="EMBL" id="JBCLYO010000040">
    <property type="protein sequence ID" value="KAL0074664.1"/>
    <property type="molecule type" value="Genomic_DNA"/>
</dbReference>
<feature type="domain" description="RRM" evidence="3">
    <location>
        <begin position="399"/>
        <end position="485"/>
    </location>
</feature>